<reference evidence="1" key="1">
    <citation type="submission" date="2022-02" db="EMBL/GenBank/DDBJ databases">
        <title>Plant Genome Project.</title>
        <authorList>
            <person name="Zhang R.-G."/>
        </authorList>
    </citation>
    <scope>NUCLEOTIDE SEQUENCE</scope>
    <source>
        <strain evidence="1">AT1</strain>
    </source>
</reference>
<gene>
    <name evidence="1" type="ORF">RHMOL_Rhmol03G0032600</name>
</gene>
<accession>A0ACC0PA01</accession>
<keyword evidence="2" id="KW-1185">Reference proteome</keyword>
<sequence>MEVSTVTKSYPGKDSKSLYIFNLLNEGVNLNEAWHFVTDGAWDAESMRGAAARVKRRGSRHGGSSARVREFQASSAASVEVRAGILALQWANNEEVMKVCLYTDSM</sequence>
<dbReference type="Proteomes" id="UP001062846">
    <property type="component" value="Chromosome 3"/>
</dbReference>
<evidence type="ECO:0000313" key="1">
    <source>
        <dbReference type="EMBL" id="KAI8562391.1"/>
    </source>
</evidence>
<dbReference type="EMBL" id="CM046390">
    <property type="protein sequence ID" value="KAI8562391.1"/>
    <property type="molecule type" value="Genomic_DNA"/>
</dbReference>
<name>A0ACC0PA01_RHOML</name>
<protein>
    <submittedName>
        <fullName evidence="1">Uncharacterized protein</fullName>
    </submittedName>
</protein>
<proteinExistence type="predicted"/>
<comment type="caution">
    <text evidence="1">The sequence shown here is derived from an EMBL/GenBank/DDBJ whole genome shotgun (WGS) entry which is preliminary data.</text>
</comment>
<evidence type="ECO:0000313" key="2">
    <source>
        <dbReference type="Proteomes" id="UP001062846"/>
    </source>
</evidence>
<organism evidence="1 2">
    <name type="scientific">Rhododendron molle</name>
    <name type="common">Chinese azalea</name>
    <name type="synonym">Azalea mollis</name>
    <dbReference type="NCBI Taxonomy" id="49168"/>
    <lineage>
        <taxon>Eukaryota</taxon>
        <taxon>Viridiplantae</taxon>
        <taxon>Streptophyta</taxon>
        <taxon>Embryophyta</taxon>
        <taxon>Tracheophyta</taxon>
        <taxon>Spermatophyta</taxon>
        <taxon>Magnoliopsida</taxon>
        <taxon>eudicotyledons</taxon>
        <taxon>Gunneridae</taxon>
        <taxon>Pentapetalae</taxon>
        <taxon>asterids</taxon>
        <taxon>Ericales</taxon>
        <taxon>Ericaceae</taxon>
        <taxon>Ericoideae</taxon>
        <taxon>Rhodoreae</taxon>
        <taxon>Rhododendron</taxon>
    </lineage>
</organism>